<name>A0A845QMD6_9FIRM</name>
<feature type="transmembrane region" description="Helical" evidence="6">
    <location>
        <begin position="332"/>
        <end position="359"/>
    </location>
</feature>
<evidence type="ECO:0000256" key="5">
    <source>
        <dbReference type="ARBA" id="ARBA00023136"/>
    </source>
</evidence>
<dbReference type="AlphaFoldDB" id="A0A845QMD6"/>
<dbReference type="PANTHER" id="PTHR43478:SF1">
    <property type="entry name" value="NA+_H+ ANTIPORTER NHAC-LIKE C-TERMINAL DOMAIN-CONTAINING PROTEIN"/>
    <property type="match status" value="1"/>
</dbReference>
<dbReference type="PANTHER" id="PTHR43478">
    <property type="entry name" value="NA+/H+ ANTIPORTER-RELATED"/>
    <property type="match status" value="1"/>
</dbReference>
<dbReference type="GO" id="GO:0005886">
    <property type="term" value="C:plasma membrane"/>
    <property type="evidence" value="ECO:0007669"/>
    <property type="project" value="UniProtKB-SubCell"/>
</dbReference>
<keyword evidence="3 6" id="KW-0812">Transmembrane</keyword>
<feature type="transmembrane region" description="Helical" evidence="6">
    <location>
        <begin position="148"/>
        <end position="170"/>
    </location>
</feature>
<evidence type="ECO:0000259" key="7">
    <source>
        <dbReference type="Pfam" id="PF03553"/>
    </source>
</evidence>
<gene>
    <name evidence="8" type="ORF">D0435_15005</name>
</gene>
<dbReference type="RefSeq" id="WP_160203230.1">
    <property type="nucleotide sequence ID" value="NZ_QXWK01000045.1"/>
</dbReference>
<dbReference type="EMBL" id="QXWK01000045">
    <property type="protein sequence ID" value="NBH62949.1"/>
    <property type="molecule type" value="Genomic_DNA"/>
</dbReference>
<evidence type="ECO:0000313" key="9">
    <source>
        <dbReference type="Proteomes" id="UP000446866"/>
    </source>
</evidence>
<feature type="transmembrane region" description="Helical" evidence="6">
    <location>
        <begin position="261"/>
        <end position="281"/>
    </location>
</feature>
<feature type="transmembrane region" description="Helical" evidence="6">
    <location>
        <begin position="365"/>
        <end position="387"/>
    </location>
</feature>
<keyword evidence="2" id="KW-1003">Cell membrane</keyword>
<feature type="transmembrane region" description="Helical" evidence="6">
    <location>
        <begin position="480"/>
        <end position="497"/>
    </location>
</feature>
<feature type="transmembrane region" description="Helical" evidence="6">
    <location>
        <begin position="399"/>
        <end position="421"/>
    </location>
</feature>
<dbReference type="Pfam" id="PF03553">
    <property type="entry name" value="Na_H_antiporter"/>
    <property type="match status" value="1"/>
</dbReference>
<accession>A0A845QMD6</accession>
<feature type="transmembrane region" description="Helical" evidence="6">
    <location>
        <begin position="25"/>
        <end position="43"/>
    </location>
</feature>
<evidence type="ECO:0000256" key="1">
    <source>
        <dbReference type="ARBA" id="ARBA00004651"/>
    </source>
</evidence>
<dbReference type="InterPro" id="IPR018461">
    <property type="entry name" value="Na/H_Antiport_NhaC-like_C"/>
</dbReference>
<reference evidence="8 9" key="1">
    <citation type="submission" date="2018-08" db="EMBL/GenBank/DDBJ databases">
        <title>Murine metabolic-syndrome-specific gut microbial biobank.</title>
        <authorList>
            <person name="Liu C."/>
        </authorList>
    </citation>
    <scope>NUCLEOTIDE SEQUENCE [LARGE SCALE GENOMIC DNA]</scope>
    <source>
        <strain evidence="8 9">28</strain>
    </source>
</reference>
<feature type="transmembrane region" description="Helical" evidence="6">
    <location>
        <begin position="190"/>
        <end position="213"/>
    </location>
</feature>
<dbReference type="Proteomes" id="UP000446866">
    <property type="component" value="Unassembled WGS sequence"/>
</dbReference>
<protein>
    <submittedName>
        <fullName evidence="8">Sodium:proton antiporter</fullName>
    </submittedName>
</protein>
<organism evidence="8 9">
    <name type="scientific">Anaerotruncus colihominis</name>
    <dbReference type="NCBI Taxonomy" id="169435"/>
    <lineage>
        <taxon>Bacteria</taxon>
        <taxon>Bacillati</taxon>
        <taxon>Bacillota</taxon>
        <taxon>Clostridia</taxon>
        <taxon>Eubacteriales</taxon>
        <taxon>Oscillospiraceae</taxon>
        <taxon>Anaerotruncus</taxon>
    </lineage>
</organism>
<proteinExistence type="predicted"/>
<sequence length="509" mass="54629">MDSLGILSLIPPLLAIGLAIYTKDVIISLVIAVIIAAIMACGGNPYEAGITLLQDWVFPNVADSTNAQSMVMLVVVGGFTELITQSGSGLAFTNVVTRGLNSRSKCETAMWLSGLFIWFTDLGNSLIIGPIFEKVGDKVKVSREKFAYILDCTTSPICALVPIVGFGIYIMGLIDVEIEAAGISGSGWDLFLSSAPFNFYTVLTLIMCGFMAITQLDFGPMLKAQNRAKFEGKILKEGSTPMRKTQQIVLPEGVTPKMSTMLAPIAVLLIVIFVEMFRHGFPFEPIDGTVTRTAIMWGFLLATVLLVILCIRTKVMNFKECMGTMQKGWEGMMYMLVVLTLAWALGSGCKAIGTAAYLVQVTSGFLNPALLPVLLFIIGAVMSLATGTSWGTMAILMPIAFPMALAMGVPLPLTIGAVVSGGLFGDHISPISDTTIMASMGAACDHIDHFETQTPYGFVCAIVSAIGFLISGFMNSWSVLLISAVILFVLIFVLHRVDTKRFGTPEKNA</sequence>
<keyword evidence="9" id="KW-1185">Reference proteome</keyword>
<feature type="domain" description="Na+/H+ antiporter NhaC-like C-terminal" evidence="7">
    <location>
        <begin position="158"/>
        <end position="473"/>
    </location>
</feature>
<evidence type="ECO:0000256" key="3">
    <source>
        <dbReference type="ARBA" id="ARBA00022692"/>
    </source>
</evidence>
<evidence type="ECO:0000313" key="8">
    <source>
        <dbReference type="EMBL" id="NBH62949.1"/>
    </source>
</evidence>
<feature type="transmembrane region" description="Helical" evidence="6">
    <location>
        <begin position="293"/>
        <end position="311"/>
    </location>
</feature>
<comment type="caution">
    <text evidence="8">The sequence shown here is derived from an EMBL/GenBank/DDBJ whole genome shotgun (WGS) entry which is preliminary data.</text>
</comment>
<keyword evidence="5 6" id="KW-0472">Membrane</keyword>
<comment type="subcellular location">
    <subcellularLocation>
        <location evidence="1">Cell membrane</location>
        <topology evidence="1">Multi-pass membrane protein</topology>
    </subcellularLocation>
</comment>
<evidence type="ECO:0000256" key="2">
    <source>
        <dbReference type="ARBA" id="ARBA00022475"/>
    </source>
</evidence>
<evidence type="ECO:0000256" key="4">
    <source>
        <dbReference type="ARBA" id="ARBA00022989"/>
    </source>
</evidence>
<feature type="transmembrane region" description="Helical" evidence="6">
    <location>
        <begin position="456"/>
        <end position="474"/>
    </location>
</feature>
<keyword evidence="4 6" id="KW-1133">Transmembrane helix</keyword>
<evidence type="ECO:0000256" key="6">
    <source>
        <dbReference type="SAM" id="Phobius"/>
    </source>
</evidence>